<dbReference type="Gene3D" id="1.20.1070.10">
    <property type="entry name" value="Rhodopsin 7-helix transmembrane proteins"/>
    <property type="match status" value="1"/>
</dbReference>
<dbReference type="GO" id="GO:0005886">
    <property type="term" value="C:plasma membrane"/>
    <property type="evidence" value="ECO:0007669"/>
    <property type="project" value="UniProtKB-SubCell"/>
</dbReference>
<keyword evidence="2 9" id="KW-0812">Transmembrane</keyword>
<dbReference type="CDD" id="cd15936">
    <property type="entry name" value="7tmA_OR4D-like"/>
    <property type="match status" value="1"/>
</dbReference>
<dbReference type="PROSITE" id="PS00237">
    <property type="entry name" value="G_PROTEIN_RECEP_F1_1"/>
    <property type="match status" value="1"/>
</dbReference>
<dbReference type="PROSITE" id="PS50262">
    <property type="entry name" value="G_PROTEIN_RECEP_F1_2"/>
    <property type="match status" value="1"/>
</dbReference>
<dbReference type="Proteomes" id="UP000189705">
    <property type="component" value="Unplaced"/>
</dbReference>
<keyword evidence="7 9" id="KW-0675">Receptor</keyword>
<evidence type="ECO:0000256" key="1">
    <source>
        <dbReference type="ARBA" id="ARBA00004141"/>
    </source>
</evidence>
<dbReference type="KEGG" id="asn:102371947"/>
<proteinExistence type="inferred from homology"/>
<evidence type="ECO:0000256" key="5">
    <source>
        <dbReference type="ARBA" id="ARBA00023040"/>
    </source>
</evidence>
<comment type="subcellular location">
    <subcellularLocation>
        <location evidence="10">Cell membrane</location>
        <topology evidence="10">Multi-pass membrane protein</topology>
    </subcellularLocation>
    <subcellularLocation>
        <location evidence="1">Membrane</location>
        <topology evidence="1">Multi-pass membrane protein</topology>
    </subcellularLocation>
</comment>
<evidence type="ECO:0000259" key="11">
    <source>
        <dbReference type="PROSITE" id="PS50262"/>
    </source>
</evidence>
<dbReference type="InterPro" id="IPR000725">
    <property type="entry name" value="Olfact_rcpt"/>
</dbReference>
<feature type="transmembrane region" description="Helical" evidence="10">
    <location>
        <begin position="24"/>
        <end position="47"/>
    </location>
</feature>
<accession>A0A1U7SL72</accession>
<dbReference type="PRINTS" id="PR00245">
    <property type="entry name" value="OLFACTORYR"/>
</dbReference>
<dbReference type="PANTHER" id="PTHR48002">
    <property type="entry name" value="OLFACTORY RECEPTOR"/>
    <property type="match status" value="1"/>
</dbReference>
<feature type="transmembrane region" description="Helical" evidence="10">
    <location>
        <begin position="141"/>
        <end position="165"/>
    </location>
</feature>
<dbReference type="eggNOG" id="ENOG502SIBY">
    <property type="taxonomic scope" value="Eukaryota"/>
</dbReference>
<evidence type="ECO:0000256" key="3">
    <source>
        <dbReference type="ARBA" id="ARBA00022725"/>
    </source>
</evidence>
<feature type="transmembrane region" description="Helical" evidence="10">
    <location>
        <begin position="271"/>
        <end position="290"/>
    </location>
</feature>
<evidence type="ECO:0000256" key="4">
    <source>
        <dbReference type="ARBA" id="ARBA00022989"/>
    </source>
</evidence>
<evidence type="ECO:0000313" key="13">
    <source>
        <dbReference type="RefSeq" id="XP_006037775.2"/>
    </source>
</evidence>
<feature type="transmembrane region" description="Helical" evidence="10">
    <location>
        <begin position="238"/>
        <end position="259"/>
    </location>
</feature>
<dbReference type="SUPFAM" id="SSF81321">
    <property type="entry name" value="Family A G protein-coupled receptor-like"/>
    <property type="match status" value="1"/>
</dbReference>
<keyword evidence="12" id="KW-1185">Reference proteome</keyword>
<evidence type="ECO:0000256" key="2">
    <source>
        <dbReference type="ARBA" id="ARBA00022692"/>
    </source>
</evidence>
<name>A0A1U7SL72_ALLSI</name>
<dbReference type="Pfam" id="PF13853">
    <property type="entry name" value="7tm_4"/>
    <property type="match status" value="1"/>
</dbReference>
<feature type="transmembrane region" description="Helical" evidence="10">
    <location>
        <begin position="206"/>
        <end position="226"/>
    </location>
</feature>
<dbReference type="InterPro" id="IPR000276">
    <property type="entry name" value="GPCR_Rhodpsn"/>
</dbReference>
<keyword evidence="5 9" id="KW-0297">G-protein coupled receptor</keyword>
<dbReference type="GeneID" id="102371947"/>
<evidence type="ECO:0000256" key="9">
    <source>
        <dbReference type="RuleBase" id="RU000688"/>
    </source>
</evidence>
<keyword evidence="6 10" id="KW-0472">Membrane</keyword>
<dbReference type="GO" id="GO:0004930">
    <property type="term" value="F:G protein-coupled receptor activity"/>
    <property type="evidence" value="ECO:0007669"/>
    <property type="project" value="UniProtKB-KW"/>
</dbReference>
<keyword evidence="10" id="KW-1003">Cell membrane</keyword>
<dbReference type="RefSeq" id="XP_006037775.2">
    <property type="nucleotide sequence ID" value="XM_006037713.2"/>
</dbReference>
<dbReference type="PRINTS" id="PR00237">
    <property type="entry name" value="GPCRRHODOPSN"/>
</dbReference>
<evidence type="ECO:0000256" key="8">
    <source>
        <dbReference type="ARBA" id="ARBA00023224"/>
    </source>
</evidence>
<evidence type="ECO:0000256" key="7">
    <source>
        <dbReference type="ARBA" id="ARBA00023170"/>
    </source>
</evidence>
<reference evidence="13" key="1">
    <citation type="submission" date="2025-08" db="UniProtKB">
        <authorList>
            <consortium name="RefSeq"/>
        </authorList>
    </citation>
    <scope>IDENTIFICATION</scope>
</reference>
<feature type="domain" description="G-protein coupled receptors family 1 profile" evidence="11">
    <location>
        <begin position="42"/>
        <end position="288"/>
    </location>
</feature>
<evidence type="ECO:0000256" key="10">
    <source>
        <dbReference type="RuleBase" id="RU363047"/>
    </source>
</evidence>
<dbReference type="InterPro" id="IPR050427">
    <property type="entry name" value="Olfactory_Receptors"/>
</dbReference>
<keyword evidence="3 10" id="KW-0552">Olfaction</keyword>
<keyword evidence="4 10" id="KW-1133">Transmembrane helix</keyword>
<gene>
    <name evidence="13" type="primary">LOC102371947</name>
</gene>
<feature type="transmembrane region" description="Helical" evidence="10">
    <location>
        <begin position="99"/>
        <end position="121"/>
    </location>
</feature>
<dbReference type="InterPro" id="IPR017452">
    <property type="entry name" value="GPCR_Rhodpsn_7TM"/>
</dbReference>
<dbReference type="GO" id="GO:0004984">
    <property type="term" value="F:olfactory receptor activity"/>
    <property type="evidence" value="ECO:0007669"/>
    <property type="project" value="InterPro"/>
</dbReference>
<organism evidence="12 13">
    <name type="scientific">Alligator sinensis</name>
    <name type="common">Chinese alligator</name>
    <dbReference type="NCBI Taxonomy" id="38654"/>
    <lineage>
        <taxon>Eukaryota</taxon>
        <taxon>Metazoa</taxon>
        <taxon>Chordata</taxon>
        <taxon>Craniata</taxon>
        <taxon>Vertebrata</taxon>
        <taxon>Euteleostomi</taxon>
        <taxon>Archelosauria</taxon>
        <taxon>Archosauria</taxon>
        <taxon>Crocodylia</taxon>
        <taxon>Alligatoridae</taxon>
        <taxon>Alligatorinae</taxon>
        <taxon>Alligator</taxon>
    </lineage>
</organism>
<comment type="similarity">
    <text evidence="9">Belongs to the G-protein coupled receptor 1 family.</text>
</comment>
<keyword evidence="8 9" id="KW-0807">Transducer</keyword>
<dbReference type="AlphaFoldDB" id="A0A1U7SL72"/>
<sequence length="332" mass="37023">MDQDNHTSPVTEFLLLGLSQSRQIQLFLFSLFLTVYATTWLGNLIIISTVISDPCLHTPMYFLLANLSVIDVSFSSVTVPKLLDHLLLGGRTISFNGCMAQMFFFHLSGGAEVFFLIVMAFDRYLAIYKPLHYLTIMNWDVCIGLVAGAWLGGFAHSFVQVALMIRLPFCGPNVLDNFFCDVPQVLKLACTDTSVEEWLMLSNGGLVATVCFGVLLLSYTVILVMLRTRVREGRQKAYNTCLAQITVVCLIFGPCIFIYARPFQNFAADKAVAVLYIVITPMLNPMIYTLRNTEMKGAIKRVFSRQVTWQCLSASQGCSSPSLLPEQEARGL</sequence>
<dbReference type="FunFam" id="1.20.1070.10:FF:000007">
    <property type="entry name" value="Olfactory receptor"/>
    <property type="match status" value="1"/>
</dbReference>
<evidence type="ECO:0000313" key="12">
    <source>
        <dbReference type="Proteomes" id="UP000189705"/>
    </source>
</evidence>
<evidence type="ECO:0000256" key="6">
    <source>
        <dbReference type="ARBA" id="ARBA00023136"/>
    </source>
</evidence>
<feature type="transmembrane region" description="Helical" evidence="10">
    <location>
        <begin position="59"/>
        <end position="79"/>
    </location>
</feature>
<dbReference type="InParanoid" id="A0A1U7SL72"/>
<keyword evidence="10" id="KW-0716">Sensory transduction</keyword>
<protein>
    <recommendedName>
        <fullName evidence="10">Olfactory receptor</fullName>
    </recommendedName>
</protein>